<evidence type="ECO:0000313" key="2">
    <source>
        <dbReference type="Proteomes" id="UP000315037"/>
    </source>
</evidence>
<dbReference type="Proteomes" id="UP000315037">
    <property type="component" value="Unassembled WGS sequence"/>
</dbReference>
<sequence>MTTIHENQPSLPPDTIALSTSMLSSHRTQQSVEKVLKEIIDRFDTKSDPLSPREAAQLRRGGSKGMTPEFWRLWKNLSLERYPALPDSEVLSENERQDRWQRVFQAYARFLPTGTAQKQNKRTLPHNSQVSLGEVLWGTDEHPRDGEKHPRVSEQRIAKLLSAPAEKRPAIMMRLLPLLKRGISPKEERFNFIELGKFLLNPDEKACRKIAEKYYR</sequence>
<dbReference type="InterPro" id="IPR038287">
    <property type="entry name" value="Cse2_sf"/>
</dbReference>
<keyword evidence="2" id="KW-1185">Reference proteome</keyword>
<name>A0A506URT9_9PROT</name>
<dbReference type="RefSeq" id="WP_165600360.1">
    <property type="nucleotide sequence ID" value="NZ_SORZ01000001.1"/>
</dbReference>
<accession>A0A506URT9</accession>
<evidence type="ECO:0000313" key="1">
    <source>
        <dbReference type="EMBL" id="TPW35999.1"/>
    </source>
</evidence>
<organism evidence="1 2">
    <name type="scientific">Oecophyllibacter saccharovorans</name>
    <dbReference type="NCBI Taxonomy" id="2558360"/>
    <lineage>
        <taxon>Bacteria</taxon>
        <taxon>Pseudomonadati</taxon>
        <taxon>Pseudomonadota</taxon>
        <taxon>Alphaproteobacteria</taxon>
        <taxon>Acetobacterales</taxon>
        <taxon>Acetobacteraceae</taxon>
        <taxon>Oecophyllibacter</taxon>
    </lineage>
</organism>
<proteinExistence type="predicted"/>
<dbReference type="EMBL" id="SORZ01000001">
    <property type="protein sequence ID" value="TPW35999.1"/>
    <property type="molecule type" value="Genomic_DNA"/>
</dbReference>
<dbReference type="AlphaFoldDB" id="A0A506URT9"/>
<gene>
    <name evidence="1" type="ORF">E3202_03580</name>
</gene>
<comment type="caution">
    <text evidence="1">The sequence shown here is derived from an EMBL/GenBank/DDBJ whole genome shotgun (WGS) entry which is preliminary data.</text>
</comment>
<dbReference type="Gene3D" id="1.10.520.40">
    <property type="entry name" value="CRISPR-associated protein Cse2"/>
    <property type="match status" value="1"/>
</dbReference>
<reference evidence="1 2" key="1">
    <citation type="submission" date="2019-03" db="EMBL/GenBank/DDBJ databases">
        <title>The complete genome sequence of Neokomagataea sp. Jb2 NBRC113641.</title>
        <authorList>
            <person name="Chua K.-O."/>
            <person name="Chan K.-G."/>
            <person name="See-Too W.-S."/>
        </authorList>
    </citation>
    <scope>NUCLEOTIDE SEQUENCE [LARGE SCALE GENOMIC DNA]</scope>
    <source>
        <strain evidence="1 2">Jb2</strain>
    </source>
</reference>
<protein>
    <submittedName>
        <fullName evidence="1">Uncharacterized protein</fullName>
    </submittedName>
</protein>